<evidence type="ECO:0000256" key="8">
    <source>
        <dbReference type="SAM" id="Phobius"/>
    </source>
</evidence>
<comment type="similarity">
    <text evidence="2">Belongs to the GSP F family.</text>
</comment>
<evidence type="ECO:0000259" key="9">
    <source>
        <dbReference type="Pfam" id="PF00482"/>
    </source>
</evidence>
<dbReference type="InterPro" id="IPR003004">
    <property type="entry name" value="GspF/PilC"/>
</dbReference>
<feature type="domain" description="Type II secretion system protein GspF" evidence="9">
    <location>
        <begin position="69"/>
        <end position="192"/>
    </location>
</feature>
<keyword evidence="4" id="KW-0997">Cell inner membrane</keyword>
<evidence type="ECO:0000256" key="2">
    <source>
        <dbReference type="ARBA" id="ARBA00005745"/>
    </source>
</evidence>
<name>A0A0G0DTH5_9BACT</name>
<dbReference type="GO" id="GO:0005886">
    <property type="term" value="C:plasma membrane"/>
    <property type="evidence" value="ECO:0007669"/>
    <property type="project" value="UniProtKB-SubCell"/>
</dbReference>
<sequence length="413" mass="45701">MAKYTYSARDSKGKEVKGKLEARDPQALAEILQDRGLVVVSIKEQLAIDLEELGQINIGGIPMKEKVVFMRQLSTMVGAGLPLTRGLQIMEQQVANPSFKKVISQVKSSVESGKSLAESFKRADEVFDEVTINLIEAGESSGNLDVILNKLAVELEENQKLAAKLKSALTYPMILSVVIIAVILLMMFVLVPSMTEIYGEFDAELPWITQFLINMSNFFIKFWWAMLIVTLSLVIGYKVWIDTPKGKRNRDKILIKIPIVGMMISKIQIAQFTRLLGLLLSSGLSIIRALELSAMSLSNEMFREVILASRDEVEKGGSLAIPIARSEYYPLLVSSMIAVGEETGELDNVLAKVAEYYKDEVDVATANMSATLEPVFLIVMGLVIAFISLAIYMPMFQLSEVMGMIIDIVSVIV</sequence>
<dbReference type="PANTHER" id="PTHR30012:SF0">
    <property type="entry name" value="TYPE II SECRETION SYSTEM PROTEIN F-RELATED"/>
    <property type="match status" value="1"/>
</dbReference>
<dbReference type="Pfam" id="PF00482">
    <property type="entry name" value="T2SSF"/>
    <property type="match status" value="2"/>
</dbReference>
<keyword evidence="3" id="KW-1003">Cell membrane</keyword>
<dbReference type="Proteomes" id="UP000033866">
    <property type="component" value="Unassembled WGS sequence"/>
</dbReference>
<dbReference type="Gene3D" id="1.20.81.30">
    <property type="entry name" value="Type II secretion system (T2SS), domain F"/>
    <property type="match status" value="2"/>
</dbReference>
<feature type="transmembrane region" description="Helical" evidence="8">
    <location>
        <begin position="222"/>
        <end position="241"/>
    </location>
</feature>
<evidence type="ECO:0000256" key="4">
    <source>
        <dbReference type="ARBA" id="ARBA00022519"/>
    </source>
</evidence>
<dbReference type="EMBL" id="LBPV01000001">
    <property type="protein sequence ID" value="KKP66285.1"/>
    <property type="molecule type" value="Genomic_DNA"/>
</dbReference>
<comment type="caution">
    <text evidence="10">The sequence shown here is derived from an EMBL/GenBank/DDBJ whole genome shotgun (WGS) entry which is preliminary data.</text>
</comment>
<evidence type="ECO:0000256" key="3">
    <source>
        <dbReference type="ARBA" id="ARBA00022475"/>
    </source>
</evidence>
<reference evidence="10 11" key="1">
    <citation type="journal article" date="2015" name="Nature">
        <title>rRNA introns, odd ribosomes, and small enigmatic genomes across a large radiation of phyla.</title>
        <authorList>
            <person name="Brown C.T."/>
            <person name="Hug L.A."/>
            <person name="Thomas B.C."/>
            <person name="Sharon I."/>
            <person name="Castelle C.J."/>
            <person name="Singh A."/>
            <person name="Wilkins M.J."/>
            <person name="Williams K.H."/>
            <person name="Banfield J.F."/>
        </authorList>
    </citation>
    <scope>NUCLEOTIDE SEQUENCE [LARGE SCALE GENOMIC DNA]</scope>
</reference>
<dbReference type="PANTHER" id="PTHR30012">
    <property type="entry name" value="GENERAL SECRETION PATHWAY PROTEIN"/>
    <property type="match status" value="1"/>
</dbReference>
<feature type="transmembrane region" description="Helical" evidence="8">
    <location>
        <begin position="375"/>
        <end position="395"/>
    </location>
</feature>
<evidence type="ECO:0000256" key="7">
    <source>
        <dbReference type="ARBA" id="ARBA00023136"/>
    </source>
</evidence>
<keyword evidence="5 8" id="KW-0812">Transmembrane</keyword>
<gene>
    <name evidence="10" type="ORF">UR61_C0001G0003</name>
</gene>
<evidence type="ECO:0000313" key="10">
    <source>
        <dbReference type="EMBL" id="KKP66285.1"/>
    </source>
</evidence>
<dbReference type="PRINTS" id="PR00812">
    <property type="entry name" value="BCTERIALGSPF"/>
</dbReference>
<evidence type="ECO:0000256" key="5">
    <source>
        <dbReference type="ARBA" id="ARBA00022692"/>
    </source>
</evidence>
<proteinExistence type="inferred from homology"/>
<dbReference type="InterPro" id="IPR042094">
    <property type="entry name" value="T2SS_GspF_sf"/>
</dbReference>
<protein>
    <submittedName>
        <fullName evidence="10">Competence protein PilC</fullName>
    </submittedName>
</protein>
<dbReference type="GO" id="GO:0015628">
    <property type="term" value="P:protein secretion by the type II secretion system"/>
    <property type="evidence" value="ECO:0007669"/>
    <property type="project" value="TreeGrafter"/>
</dbReference>
<accession>A0A0G0DTH5</accession>
<comment type="subcellular location">
    <subcellularLocation>
        <location evidence="1">Cell inner membrane</location>
        <topology evidence="1">Multi-pass membrane protein</topology>
    </subcellularLocation>
</comment>
<evidence type="ECO:0000256" key="6">
    <source>
        <dbReference type="ARBA" id="ARBA00022989"/>
    </source>
</evidence>
<dbReference type="FunFam" id="1.20.81.30:FF:000001">
    <property type="entry name" value="Type II secretion system protein F"/>
    <property type="match status" value="2"/>
</dbReference>
<keyword evidence="6 8" id="KW-1133">Transmembrane helix</keyword>
<evidence type="ECO:0000256" key="1">
    <source>
        <dbReference type="ARBA" id="ARBA00004429"/>
    </source>
</evidence>
<feature type="domain" description="Type II secretion system protein GspF" evidence="9">
    <location>
        <begin position="272"/>
        <end position="394"/>
    </location>
</feature>
<organism evidence="10 11">
    <name type="scientific">candidate division WS6 bacterium GW2011_GWE1_34_7</name>
    <dbReference type="NCBI Taxonomy" id="1619093"/>
    <lineage>
        <taxon>Bacteria</taxon>
        <taxon>Candidatus Dojkabacteria</taxon>
    </lineage>
</organism>
<keyword evidence="7 8" id="KW-0472">Membrane</keyword>
<dbReference type="InterPro" id="IPR018076">
    <property type="entry name" value="T2SS_GspF_dom"/>
</dbReference>
<feature type="transmembrane region" description="Helical" evidence="8">
    <location>
        <begin position="169"/>
        <end position="191"/>
    </location>
</feature>
<evidence type="ECO:0000313" key="11">
    <source>
        <dbReference type="Proteomes" id="UP000033866"/>
    </source>
</evidence>
<dbReference type="AlphaFoldDB" id="A0A0G0DTH5"/>